<accession>A0A0A9E3X6</accession>
<name>A0A0A9E3X6_ARUDO</name>
<reference evidence="1" key="1">
    <citation type="submission" date="2014-09" db="EMBL/GenBank/DDBJ databases">
        <authorList>
            <person name="Magalhaes I.L.F."/>
            <person name="Oliveira U."/>
            <person name="Santos F.R."/>
            <person name="Vidigal T.H.D.A."/>
            <person name="Brescovit A.D."/>
            <person name="Santos A.J."/>
        </authorList>
    </citation>
    <scope>NUCLEOTIDE SEQUENCE</scope>
    <source>
        <tissue evidence="1">Shoot tissue taken approximately 20 cm above the soil surface</tissue>
    </source>
</reference>
<reference evidence="1" key="2">
    <citation type="journal article" date="2015" name="Data Brief">
        <title>Shoot transcriptome of the giant reed, Arundo donax.</title>
        <authorList>
            <person name="Barrero R.A."/>
            <person name="Guerrero F.D."/>
            <person name="Moolhuijzen P."/>
            <person name="Goolsby J.A."/>
            <person name="Tidwell J."/>
            <person name="Bellgard S.E."/>
            <person name="Bellgard M.I."/>
        </authorList>
    </citation>
    <scope>NUCLEOTIDE SEQUENCE</scope>
    <source>
        <tissue evidence="1">Shoot tissue taken approximately 20 cm above the soil surface</tissue>
    </source>
</reference>
<dbReference type="EMBL" id="GBRH01204167">
    <property type="protein sequence ID" value="JAD93728.1"/>
    <property type="molecule type" value="Transcribed_RNA"/>
</dbReference>
<organism evidence="1">
    <name type="scientific">Arundo donax</name>
    <name type="common">Giant reed</name>
    <name type="synonym">Donax arundinaceus</name>
    <dbReference type="NCBI Taxonomy" id="35708"/>
    <lineage>
        <taxon>Eukaryota</taxon>
        <taxon>Viridiplantae</taxon>
        <taxon>Streptophyta</taxon>
        <taxon>Embryophyta</taxon>
        <taxon>Tracheophyta</taxon>
        <taxon>Spermatophyta</taxon>
        <taxon>Magnoliopsida</taxon>
        <taxon>Liliopsida</taxon>
        <taxon>Poales</taxon>
        <taxon>Poaceae</taxon>
        <taxon>PACMAD clade</taxon>
        <taxon>Arundinoideae</taxon>
        <taxon>Arundineae</taxon>
        <taxon>Arundo</taxon>
    </lineage>
</organism>
<sequence>MPRSAANSRTFSTAQASVMMTLAPAPSAWRWISCGV</sequence>
<dbReference type="AlphaFoldDB" id="A0A0A9E3X6"/>
<protein>
    <submittedName>
        <fullName evidence="1">Uncharacterized protein</fullName>
    </submittedName>
</protein>
<evidence type="ECO:0000313" key="1">
    <source>
        <dbReference type="EMBL" id="JAD93728.1"/>
    </source>
</evidence>
<proteinExistence type="predicted"/>